<reference evidence="3" key="1">
    <citation type="submission" date="2012-03" db="EMBL/GenBank/DDBJ databases">
        <title>Functional metagenomics reveals considerable lignocellulase gene clusters in the gut microbiome of a wood-feeding higher termite.</title>
        <authorList>
            <person name="Liu N."/>
        </authorList>
    </citation>
    <scope>NUCLEOTIDE SEQUENCE</scope>
</reference>
<dbReference type="AlphaFoldDB" id="A0A806K246"/>
<accession>A0A806K246</accession>
<evidence type="ECO:0000256" key="1">
    <source>
        <dbReference type="SAM" id="MobiDB-lite"/>
    </source>
</evidence>
<proteinExistence type="predicted"/>
<dbReference type="InterPro" id="IPR011871">
    <property type="entry name" value="Fib_succ_major"/>
</dbReference>
<dbReference type="PROSITE" id="PS51257">
    <property type="entry name" value="PROKAR_LIPOPROTEIN"/>
    <property type="match status" value="1"/>
</dbReference>
<dbReference type="EMBL" id="JQ844274">
    <property type="protein sequence ID" value="AGS54052.1"/>
    <property type="molecule type" value="Genomic_DNA"/>
</dbReference>
<dbReference type="NCBIfam" id="TIGR02145">
    <property type="entry name" value="Fib_succ_major"/>
    <property type="match status" value="1"/>
</dbReference>
<feature type="compositionally biased region" description="Low complexity" evidence="1">
    <location>
        <begin position="45"/>
        <end position="61"/>
    </location>
</feature>
<name>A0A806K246_9BACT</name>
<evidence type="ECO:0000313" key="3">
    <source>
        <dbReference type="EMBL" id="AGS54052.1"/>
    </source>
</evidence>
<protein>
    <recommendedName>
        <fullName evidence="2">Fibrobacter succinogenes major paralogous domain-containing protein</fullName>
    </recommendedName>
</protein>
<dbReference type="Gene3D" id="2.60.40.3630">
    <property type="match status" value="1"/>
</dbReference>
<evidence type="ECO:0000259" key="2">
    <source>
        <dbReference type="Pfam" id="PF09603"/>
    </source>
</evidence>
<feature type="domain" description="Fibrobacter succinogenes major paralogous" evidence="2">
    <location>
        <begin position="302"/>
        <end position="472"/>
    </location>
</feature>
<dbReference type="Pfam" id="PF09603">
    <property type="entry name" value="Fib_succ_major"/>
    <property type="match status" value="1"/>
</dbReference>
<organism evidence="3">
    <name type="scientific">uncultured bacterium contig00048</name>
    <dbReference type="NCBI Taxonomy" id="1181533"/>
    <lineage>
        <taxon>Bacteria</taxon>
        <taxon>environmental samples</taxon>
    </lineage>
</organism>
<sequence length="473" mass="49300">MKTKLSIPSILSILLIGAIGVQTLISCSGGDDGGDTGNPGGTGGDSSSSLGSSSSEGSSSSAAPPQAITAVAIHVFEPATGETPDSTASLALGEEGYSVGTVQWQAGGVKFSGSKFLGSTAYTAIVTLTADEGYTFANPLASAKIGSHEAGTSNNTGGSVTLSHTFAATQEKVVTGISVKTQPSKLAYWDEDELDLAGLVVTLAHNDGTADNVAFADFGGYNIETEPEHGDELSATSHSGKRVKVEYGHLSDSTASLVVATFCGGNTQKYDPALYKCKPGINPNGIYLISPVDYGGGPYEAVLIGDRVWMARNLNAMPSVGNSWCYNDDETCGGYGRLYDWEAAMNGESSTEENPSEVRGICPEGWHLPSVMEWWYELSIDGESIRTGSVRASSYNGGSDDFGFAALPGGGYMFSTTLDAWSAVGSSSHWWTSSEHNTNVNNAYSSHLDGSINYVTIGADPKSYGKSVRCVKN</sequence>
<feature type="region of interest" description="Disordered" evidence="1">
    <location>
        <begin position="30"/>
        <end position="63"/>
    </location>
</feature>
<feature type="compositionally biased region" description="Gly residues" evidence="1">
    <location>
        <begin position="35"/>
        <end position="44"/>
    </location>
</feature>